<keyword evidence="13" id="KW-0325">Glycoprotein</keyword>
<comment type="function">
    <text evidence="14">This is a receptor for the anterior pituitary hormone prolactin.</text>
</comment>
<evidence type="ECO:0000256" key="12">
    <source>
        <dbReference type="ARBA" id="ARBA00023170"/>
    </source>
</evidence>
<evidence type="ECO:0000256" key="1">
    <source>
        <dbReference type="ARBA" id="ARBA00004479"/>
    </source>
</evidence>
<dbReference type="PROSITE" id="PS50853">
    <property type="entry name" value="FN3"/>
    <property type="match status" value="2"/>
</dbReference>
<keyword evidence="4 14" id="KW-0812">Transmembrane</keyword>
<keyword evidence="8 14" id="KW-0862">Zinc</keyword>
<feature type="domain" description="Fibronectin type-III" evidence="15">
    <location>
        <begin position="107"/>
        <end position="206"/>
    </location>
</feature>
<dbReference type="Pfam" id="PF00041">
    <property type="entry name" value="fn3"/>
    <property type="match status" value="1"/>
</dbReference>
<evidence type="ECO:0000256" key="8">
    <source>
        <dbReference type="ARBA" id="ARBA00022833"/>
    </source>
</evidence>
<accession>A0A6J2WTX2</accession>
<dbReference type="InterPro" id="IPR036116">
    <property type="entry name" value="FN3_sf"/>
</dbReference>
<evidence type="ECO:0000313" key="17">
    <source>
        <dbReference type="RefSeq" id="XP_030647691.1"/>
    </source>
</evidence>
<evidence type="ECO:0000256" key="2">
    <source>
        <dbReference type="ARBA" id="ARBA00007885"/>
    </source>
</evidence>
<dbReference type="FunFam" id="2.60.40.10:FF:000358">
    <property type="entry name" value="Prolactin receptor"/>
    <property type="match status" value="1"/>
</dbReference>
<dbReference type="OrthoDB" id="8858139at2759"/>
<comment type="domain">
    <text evidence="14">The box 1 motif is required for JAK interaction and/or activation.</text>
</comment>
<dbReference type="InParanoid" id="A0A6J2WTX2"/>
<dbReference type="GO" id="GO:0004896">
    <property type="term" value="F:cytokine receptor activity"/>
    <property type="evidence" value="ECO:0007669"/>
    <property type="project" value="TreeGrafter"/>
</dbReference>
<proteinExistence type="inferred from homology"/>
<keyword evidence="10 14" id="KW-0472">Membrane</keyword>
<keyword evidence="11 14" id="KW-1015">Disulfide bond</keyword>
<dbReference type="SUPFAM" id="SSF49265">
    <property type="entry name" value="Fibronectin type III"/>
    <property type="match status" value="2"/>
</dbReference>
<dbReference type="InterPro" id="IPR015152">
    <property type="entry name" value="Growth/epo_recpt_lig-bind"/>
</dbReference>
<dbReference type="PANTHER" id="PTHR23036">
    <property type="entry name" value="CYTOKINE RECEPTOR"/>
    <property type="match status" value="1"/>
</dbReference>
<gene>
    <name evidence="17" type="primary">prlrb</name>
    <name evidence="14" type="synonym">PRLR</name>
</gene>
<evidence type="ECO:0000259" key="15">
    <source>
        <dbReference type="PROSITE" id="PS50853"/>
    </source>
</evidence>
<evidence type="ECO:0000256" key="11">
    <source>
        <dbReference type="ARBA" id="ARBA00023157"/>
    </source>
</evidence>
<evidence type="ECO:0000256" key="4">
    <source>
        <dbReference type="ARBA" id="ARBA00022692"/>
    </source>
</evidence>
<feature type="transmembrane region" description="Helical" evidence="14">
    <location>
        <begin position="213"/>
        <end position="234"/>
    </location>
</feature>
<evidence type="ECO:0000256" key="9">
    <source>
        <dbReference type="ARBA" id="ARBA00022989"/>
    </source>
</evidence>
<keyword evidence="9 14" id="KW-1133">Transmembrane helix</keyword>
<keyword evidence="7" id="KW-0677">Repeat</keyword>
<dbReference type="InterPro" id="IPR013783">
    <property type="entry name" value="Ig-like_fold"/>
</dbReference>
<comment type="subcellular location">
    <subcellularLocation>
        <location evidence="1 14">Membrane</location>
        <topology evidence="1 14">Single-pass type I membrane protein</topology>
    </subcellularLocation>
</comment>
<feature type="domain" description="Fibronectin type-III" evidence="15">
    <location>
        <begin position="5"/>
        <end position="105"/>
    </location>
</feature>
<evidence type="ECO:0000256" key="14">
    <source>
        <dbReference type="RuleBase" id="RU365035"/>
    </source>
</evidence>
<dbReference type="GeneID" id="115827935"/>
<dbReference type="FunFam" id="2.60.40.10:FF:000287">
    <property type="entry name" value="Prolactin receptor"/>
    <property type="match status" value="1"/>
</dbReference>
<dbReference type="Gene3D" id="2.60.40.10">
    <property type="entry name" value="Immunoglobulins"/>
    <property type="match status" value="2"/>
</dbReference>
<name>A0A6J2WTX2_CHACN</name>
<sequence length="525" mass="59290">MGFSAPGKPKITGCRSPDKETFTCWWAPGSSDGQSTKHRLFYRKENSPDIHECPDYDTAGKNSCFFDKGHTSIWVSYNLTVVASNARGTTFSDPVEVDVMDIVQPHAPENVTVTMKEAESNPYFVIQWEPPHDADTRFGWITVKYELRITQEKANKTEDYDTDKKREFIVYSLLSGEVYVVQVRCRLDAGRWSEWSTPTFIEVPHYVHQETSIQIIIAIVTAFIFVVTVAVLTIKRKRFKYCLLPPVPAPKIRGFDAQLLKNGKPEEIFSALITQSFPPTVQNSDCLVECLVVYDSEEDLICKRPQEKQIQKISSDSAQDVCSSSKPIMGRSQTEMSGSQSENIGQLLQGQLPKDTCDKLHYISKGTKTRPGDISILQRAHNHYSTLEWSQQGIHLSQVVHHPNNHLDQNTINPQSNCNKKCNTDEKINIKPAGNPGYVDVEEEKQNSKIEMPTVEEQDYSKVSGIVNDSVIMLQKDCNVFNQGHHGESCTNQIQNVKKMDMKVPPTKSIMEPQGYVETAMVPFS</sequence>
<dbReference type="GO" id="GO:0019955">
    <property type="term" value="F:cytokine binding"/>
    <property type="evidence" value="ECO:0007669"/>
    <property type="project" value="TreeGrafter"/>
</dbReference>
<evidence type="ECO:0000256" key="10">
    <source>
        <dbReference type="ARBA" id="ARBA00023136"/>
    </source>
</evidence>
<dbReference type="PANTHER" id="PTHR23036:SF86">
    <property type="entry name" value="PROLACTIN RECEPTOR"/>
    <property type="match status" value="1"/>
</dbReference>
<dbReference type="GO" id="GO:0043235">
    <property type="term" value="C:receptor complex"/>
    <property type="evidence" value="ECO:0007669"/>
    <property type="project" value="TreeGrafter"/>
</dbReference>
<evidence type="ECO:0000256" key="5">
    <source>
        <dbReference type="ARBA" id="ARBA00022723"/>
    </source>
</evidence>
<organism evidence="16 17">
    <name type="scientific">Chanos chanos</name>
    <name type="common">Milkfish</name>
    <name type="synonym">Mugil chanos</name>
    <dbReference type="NCBI Taxonomy" id="29144"/>
    <lineage>
        <taxon>Eukaryota</taxon>
        <taxon>Metazoa</taxon>
        <taxon>Chordata</taxon>
        <taxon>Craniata</taxon>
        <taxon>Vertebrata</taxon>
        <taxon>Euteleostomi</taxon>
        <taxon>Actinopterygii</taxon>
        <taxon>Neopterygii</taxon>
        <taxon>Teleostei</taxon>
        <taxon>Ostariophysi</taxon>
        <taxon>Gonorynchiformes</taxon>
        <taxon>Chanidae</taxon>
        <taxon>Chanos</taxon>
    </lineage>
</organism>
<reference evidence="17" key="1">
    <citation type="submission" date="2025-08" db="UniProtKB">
        <authorList>
            <consortium name="RefSeq"/>
        </authorList>
    </citation>
    <scope>IDENTIFICATION</scope>
</reference>
<dbReference type="GO" id="GO:0009897">
    <property type="term" value="C:external side of plasma membrane"/>
    <property type="evidence" value="ECO:0007669"/>
    <property type="project" value="TreeGrafter"/>
</dbReference>
<keyword evidence="6" id="KW-0732">Signal</keyword>
<evidence type="ECO:0000256" key="13">
    <source>
        <dbReference type="ARBA" id="ARBA00023180"/>
    </source>
</evidence>
<dbReference type="RefSeq" id="XP_030647691.1">
    <property type="nucleotide sequence ID" value="XM_030791831.1"/>
</dbReference>
<dbReference type="CDD" id="cd00063">
    <property type="entry name" value="FN3"/>
    <property type="match status" value="1"/>
</dbReference>
<comment type="domain">
    <text evidence="14">The WSXWS motif appears to be necessary for proper protein folding and thereby efficient intracellular transport and cell-surface receptor binding.</text>
</comment>
<dbReference type="Pfam" id="PF09067">
    <property type="entry name" value="EpoR_lig-bind"/>
    <property type="match status" value="1"/>
</dbReference>
<dbReference type="SMART" id="SM00060">
    <property type="entry name" value="FN3"/>
    <property type="match status" value="2"/>
</dbReference>
<dbReference type="AlphaFoldDB" id="A0A6J2WTX2"/>
<dbReference type="InterPro" id="IPR050379">
    <property type="entry name" value="Type-I_Cytokine_Rcpt"/>
</dbReference>
<keyword evidence="5 14" id="KW-0479">Metal-binding</keyword>
<evidence type="ECO:0000256" key="6">
    <source>
        <dbReference type="ARBA" id="ARBA00022729"/>
    </source>
</evidence>
<dbReference type="InterPro" id="IPR003961">
    <property type="entry name" value="FN3_dom"/>
</dbReference>
<dbReference type="CTD" id="561846"/>
<evidence type="ECO:0000256" key="3">
    <source>
        <dbReference type="ARBA" id="ARBA00019818"/>
    </source>
</evidence>
<comment type="similarity">
    <text evidence="2 14">Belongs to the type I cytokine receptor family. Type 1 subfamily.</text>
</comment>
<dbReference type="GO" id="GO:0046872">
    <property type="term" value="F:metal ion binding"/>
    <property type="evidence" value="ECO:0007669"/>
    <property type="project" value="UniProtKB-KW"/>
</dbReference>
<dbReference type="Proteomes" id="UP000504632">
    <property type="component" value="Chromosome 14"/>
</dbReference>
<keyword evidence="16" id="KW-1185">Reference proteome</keyword>
<keyword evidence="12 14" id="KW-0675">Receptor</keyword>
<evidence type="ECO:0000256" key="7">
    <source>
        <dbReference type="ARBA" id="ARBA00022737"/>
    </source>
</evidence>
<evidence type="ECO:0000313" key="16">
    <source>
        <dbReference type="Proteomes" id="UP000504632"/>
    </source>
</evidence>
<protein>
    <recommendedName>
        <fullName evidence="3 14">Prolactin receptor</fullName>
        <shortName evidence="14">PRL-R</shortName>
    </recommendedName>
</protein>